<name>A0A2V2VBV2_TRYCR</name>
<dbReference type="VEuPathDB" id="TriTrypDB:C4B63_28g79"/>
<feature type="compositionally biased region" description="Gly residues" evidence="2">
    <location>
        <begin position="495"/>
        <end position="504"/>
    </location>
</feature>
<dbReference type="VEuPathDB" id="TriTrypDB:BCY84_02237"/>
<gene>
    <name evidence="3" type="ORF">C4B63_28g79</name>
</gene>
<evidence type="ECO:0000313" key="4">
    <source>
        <dbReference type="Proteomes" id="UP000246121"/>
    </source>
</evidence>
<dbReference type="Proteomes" id="UP000246121">
    <property type="component" value="Unassembled WGS sequence"/>
</dbReference>
<dbReference type="VEuPathDB" id="TriTrypDB:Tc_MARK_366"/>
<evidence type="ECO:0000256" key="2">
    <source>
        <dbReference type="SAM" id="MobiDB-lite"/>
    </source>
</evidence>
<keyword evidence="1" id="KW-0175">Coiled coil</keyword>
<organism evidence="3 4">
    <name type="scientific">Trypanosoma cruzi</name>
    <dbReference type="NCBI Taxonomy" id="5693"/>
    <lineage>
        <taxon>Eukaryota</taxon>
        <taxon>Discoba</taxon>
        <taxon>Euglenozoa</taxon>
        <taxon>Kinetoplastea</taxon>
        <taxon>Metakinetoplastina</taxon>
        <taxon>Trypanosomatida</taxon>
        <taxon>Trypanosomatidae</taxon>
        <taxon>Trypanosoma</taxon>
        <taxon>Schizotrypanum</taxon>
    </lineage>
</organism>
<protein>
    <submittedName>
        <fullName evidence="3">Uncharacterized protein</fullName>
    </submittedName>
</protein>
<dbReference type="AlphaFoldDB" id="A0A2V2VBV2"/>
<dbReference type="VEuPathDB" id="TriTrypDB:TcCLB.503981.30"/>
<dbReference type="VEuPathDB" id="TriTrypDB:TcBrA4_0008850"/>
<dbReference type="VEuPathDB" id="TriTrypDB:TcCL_NonESM02275"/>
<dbReference type="VEuPathDB" id="TriTrypDB:TcG_00746"/>
<dbReference type="VEuPathDB" id="TriTrypDB:ECC02_003448"/>
<feature type="coiled-coil region" evidence="1">
    <location>
        <begin position="71"/>
        <end position="98"/>
    </location>
</feature>
<accession>A0A2V2VBV2</accession>
<sequence>MSEQQQPKQRTAVSVTAASKAEVTVEENFAAMRHAAMSMFKQRTKDLTMVSALTAETEVVEKLNCQVQSTINSLQEQKAILEARIEAEERRVKEREEQLRGVHAMLAQMKEDQGVFSGVRRSSEKIAMTLHQFVTQYTAKGGNVVHLLERCHERTHGRAPNEWRTATNDLRRRQSVLEEHIKHIETHQTIPSGFADILLEWSRGVWKQQHECATALHVCEQLLSHDALGAIRGLLPPPTLVYGYDSLDEDCGIYADACMREIENLVGVGKTIEGEGENVGLCCAVVPSERVEMARSRWISVHRLRLSLREVVAASCDLSKELEEQLMLVRLLSDRVVVLDAQIEDAQSNLQQDSITIQREEEMHENLFSSWQKALQTSNVHMQCEATCRSAVESKEADMARQEVELEAKTAEMEAQWTTLHTQAMQIYTTLLVEEQQRAEALCHLTSATDEQRTQETRLVALHEVCENFEGAVRQECDEMDRCALAIVNHASHGMGTGAAGQGNGKDENNEAVEEEDSTRASAINDLLEQLLQCQREEEKEEAQRESVALSSLLASTGLDAELLQRAADSLAGLQQKVDREMGIHLQWRQETEKELLAFAVE</sequence>
<dbReference type="VEuPathDB" id="TriTrypDB:TCDM_00850"/>
<comment type="caution">
    <text evidence="3">The sequence shown here is derived from an EMBL/GenBank/DDBJ whole genome shotgun (WGS) entry which is preliminary data.</text>
</comment>
<proteinExistence type="predicted"/>
<evidence type="ECO:0000256" key="1">
    <source>
        <dbReference type="SAM" id="Coils"/>
    </source>
</evidence>
<dbReference type="EMBL" id="PRFA01000028">
    <property type="protein sequence ID" value="PWU94007.1"/>
    <property type="molecule type" value="Genomic_DNA"/>
</dbReference>
<dbReference type="OrthoDB" id="266132at2759"/>
<dbReference type="VEuPathDB" id="TriTrypDB:TcYC6_0081410"/>
<reference evidence="3 4" key="1">
    <citation type="journal article" date="2018" name="Microb. Genom.">
        <title>Expanding an expanded genome: long-read sequencing of Trypanosoma cruzi.</title>
        <authorList>
            <person name="Berna L."/>
            <person name="Rodriguez M."/>
            <person name="Chiribao M.L."/>
            <person name="Parodi-Talice A."/>
            <person name="Pita S."/>
            <person name="Rijo G."/>
            <person name="Alvarez-Valin F."/>
            <person name="Robello C."/>
        </authorList>
    </citation>
    <scope>NUCLEOTIDE SEQUENCE [LARGE SCALE GENOMIC DNA]</scope>
    <source>
        <strain evidence="3 4">Dm28c</strain>
    </source>
</reference>
<dbReference type="VEuPathDB" id="TriTrypDB:C3747_11g380"/>
<dbReference type="VEuPathDB" id="TriTrypDB:TcCLB.504131.90"/>
<feature type="region of interest" description="Disordered" evidence="2">
    <location>
        <begin position="495"/>
        <end position="518"/>
    </location>
</feature>
<dbReference type="VEuPathDB" id="TriTrypDB:TCSYLVIO_001525"/>
<evidence type="ECO:0000313" key="3">
    <source>
        <dbReference type="EMBL" id="PWU94007.1"/>
    </source>
</evidence>